<gene>
    <name evidence="7" type="ORF">KIN20_022541</name>
</gene>
<protein>
    <recommendedName>
        <fullName evidence="9">Cleft lip and palate associated transmembrane protein</fullName>
    </recommendedName>
</protein>
<feature type="region of interest" description="Disordered" evidence="6">
    <location>
        <begin position="37"/>
        <end position="69"/>
    </location>
</feature>
<dbReference type="Proteomes" id="UP001196413">
    <property type="component" value="Unassembled WGS sequence"/>
</dbReference>
<evidence type="ECO:0000256" key="2">
    <source>
        <dbReference type="ARBA" id="ARBA00009310"/>
    </source>
</evidence>
<reference evidence="7" key="1">
    <citation type="submission" date="2021-06" db="EMBL/GenBank/DDBJ databases">
        <title>Parelaphostrongylus tenuis whole genome reference sequence.</title>
        <authorList>
            <person name="Garwood T.J."/>
            <person name="Larsen P.A."/>
            <person name="Fountain-Jones N.M."/>
            <person name="Garbe J.R."/>
            <person name="Macchietto M.G."/>
            <person name="Kania S.A."/>
            <person name="Gerhold R.W."/>
            <person name="Richards J.E."/>
            <person name="Wolf T.M."/>
        </authorList>
    </citation>
    <scope>NUCLEOTIDE SEQUENCE</scope>
    <source>
        <strain evidence="7">MNPRO001-30</strain>
        <tissue evidence="7">Meninges</tissue>
    </source>
</reference>
<comment type="caution">
    <text evidence="7">The sequence shown here is derived from an EMBL/GenBank/DDBJ whole genome shotgun (WGS) entry which is preliminary data.</text>
</comment>
<evidence type="ECO:0000313" key="7">
    <source>
        <dbReference type="EMBL" id="KAJ1362846.1"/>
    </source>
</evidence>
<evidence type="ECO:0000256" key="6">
    <source>
        <dbReference type="SAM" id="MobiDB-lite"/>
    </source>
</evidence>
<dbReference type="GO" id="GO:0016020">
    <property type="term" value="C:membrane"/>
    <property type="evidence" value="ECO:0007669"/>
    <property type="project" value="UniProtKB-SubCell"/>
</dbReference>
<evidence type="ECO:0000256" key="1">
    <source>
        <dbReference type="ARBA" id="ARBA00004141"/>
    </source>
</evidence>
<evidence type="ECO:0000313" key="8">
    <source>
        <dbReference type="Proteomes" id="UP001196413"/>
    </source>
</evidence>
<dbReference type="InterPro" id="IPR008429">
    <property type="entry name" value="CLPTM1"/>
</dbReference>
<keyword evidence="4" id="KW-1133">Transmembrane helix</keyword>
<comment type="similarity">
    <text evidence="2">Belongs to the CLPTM1 family.</text>
</comment>
<proteinExistence type="inferred from homology"/>
<keyword evidence="5" id="KW-0472">Membrane</keyword>
<dbReference type="EMBL" id="JAHQIW010004548">
    <property type="protein sequence ID" value="KAJ1362846.1"/>
    <property type="molecule type" value="Genomic_DNA"/>
</dbReference>
<evidence type="ECO:0008006" key="9">
    <source>
        <dbReference type="Google" id="ProtNLM"/>
    </source>
</evidence>
<sequence length="69" mass="8070">MYRIGCFRDDIIFLVYLYQRWIYRVDPKRVNEFGTSLESQTGLSLENNETSEGNKVSDGKASTETKKDR</sequence>
<comment type="subcellular location">
    <subcellularLocation>
        <location evidence="1">Membrane</location>
        <topology evidence="1">Multi-pass membrane protein</topology>
    </subcellularLocation>
</comment>
<feature type="compositionally biased region" description="Basic and acidic residues" evidence="6">
    <location>
        <begin position="55"/>
        <end position="69"/>
    </location>
</feature>
<evidence type="ECO:0000256" key="3">
    <source>
        <dbReference type="ARBA" id="ARBA00022692"/>
    </source>
</evidence>
<dbReference type="PANTHER" id="PTHR21347:SF14">
    <property type="entry name" value="LIPID SCRAMBLASE CLPTM1-RELATED"/>
    <property type="match status" value="1"/>
</dbReference>
<evidence type="ECO:0000256" key="4">
    <source>
        <dbReference type="ARBA" id="ARBA00022989"/>
    </source>
</evidence>
<dbReference type="PANTHER" id="PTHR21347">
    <property type="entry name" value="CLEFT LIP AND PALATE ASSOCIATED TRANSMEMBRANE PROTEIN-RELATED"/>
    <property type="match status" value="1"/>
</dbReference>
<organism evidence="7 8">
    <name type="scientific">Parelaphostrongylus tenuis</name>
    <name type="common">Meningeal worm</name>
    <dbReference type="NCBI Taxonomy" id="148309"/>
    <lineage>
        <taxon>Eukaryota</taxon>
        <taxon>Metazoa</taxon>
        <taxon>Ecdysozoa</taxon>
        <taxon>Nematoda</taxon>
        <taxon>Chromadorea</taxon>
        <taxon>Rhabditida</taxon>
        <taxon>Rhabditina</taxon>
        <taxon>Rhabditomorpha</taxon>
        <taxon>Strongyloidea</taxon>
        <taxon>Metastrongylidae</taxon>
        <taxon>Parelaphostrongylus</taxon>
    </lineage>
</organism>
<dbReference type="AlphaFoldDB" id="A0AAD5QWU2"/>
<keyword evidence="3" id="KW-0812">Transmembrane</keyword>
<keyword evidence="8" id="KW-1185">Reference proteome</keyword>
<evidence type="ECO:0000256" key="5">
    <source>
        <dbReference type="ARBA" id="ARBA00023136"/>
    </source>
</evidence>
<dbReference type="GO" id="GO:0012505">
    <property type="term" value="C:endomembrane system"/>
    <property type="evidence" value="ECO:0007669"/>
    <property type="project" value="TreeGrafter"/>
</dbReference>
<feature type="compositionally biased region" description="Polar residues" evidence="6">
    <location>
        <begin position="37"/>
        <end position="54"/>
    </location>
</feature>
<accession>A0AAD5QWU2</accession>
<name>A0AAD5QWU2_PARTN</name>